<dbReference type="AlphaFoldDB" id="A0A0C9Z5V2"/>
<protein>
    <submittedName>
        <fullName evidence="1">Uncharacterized protein</fullName>
    </submittedName>
</protein>
<proteinExistence type="predicted"/>
<reference evidence="2" key="2">
    <citation type="submission" date="2015-01" db="EMBL/GenBank/DDBJ databases">
        <title>Evolutionary Origins and Diversification of the Mycorrhizal Mutualists.</title>
        <authorList>
            <consortium name="DOE Joint Genome Institute"/>
            <consortium name="Mycorrhizal Genomics Consortium"/>
            <person name="Kohler A."/>
            <person name="Kuo A."/>
            <person name="Nagy L.G."/>
            <person name="Floudas D."/>
            <person name="Copeland A."/>
            <person name="Barry K.W."/>
            <person name="Cichocki N."/>
            <person name="Veneault-Fourrey C."/>
            <person name="LaButti K."/>
            <person name="Lindquist E.A."/>
            <person name="Lipzen A."/>
            <person name="Lundell T."/>
            <person name="Morin E."/>
            <person name="Murat C."/>
            <person name="Riley R."/>
            <person name="Ohm R."/>
            <person name="Sun H."/>
            <person name="Tunlid A."/>
            <person name="Henrissat B."/>
            <person name="Grigoriev I.V."/>
            <person name="Hibbett D.S."/>
            <person name="Martin F."/>
        </authorList>
    </citation>
    <scope>NUCLEOTIDE SEQUENCE [LARGE SCALE GENOMIC DNA]</scope>
    <source>
        <strain evidence="2">UH-Slu-Lm8-n1</strain>
    </source>
</reference>
<evidence type="ECO:0000313" key="2">
    <source>
        <dbReference type="Proteomes" id="UP000054485"/>
    </source>
</evidence>
<gene>
    <name evidence="1" type="ORF">CY34DRAFT_814045</name>
</gene>
<dbReference type="EMBL" id="KN836094">
    <property type="protein sequence ID" value="KIK32855.1"/>
    <property type="molecule type" value="Genomic_DNA"/>
</dbReference>
<name>A0A0C9Z5V2_9AGAM</name>
<evidence type="ECO:0000313" key="1">
    <source>
        <dbReference type="EMBL" id="KIK32855.1"/>
    </source>
</evidence>
<organism evidence="1 2">
    <name type="scientific">Suillus luteus UH-Slu-Lm8-n1</name>
    <dbReference type="NCBI Taxonomy" id="930992"/>
    <lineage>
        <taxon>Eukaryota</taxon>
        <taxon>Fungi</taxon>
        <taxon>Dikarya</taxon>
        <taxon>Basidiomycota</taxon>
        <taxon>Agaricomycotina</taxon>
        <taxon>Agaricomycetes</taxon>
        <taxon>Agaricomycetidae</taxon>
        <taxon>Boletales</taxon>
        <taxon>Suillineae</taxon>
        <taxon>Suillaceae</taxon>
        <taxon>Suillus</taxon>
    </lineage>
</organism>
<sequence length="104" mass="11350">MSNEMVATTASQKVFTGISHTSRYISLSQHSKNVSATVTQSKSSSLSPLSSITHRQLWIFSAPSSQYENGLHVPSRIVGASGPQIIDVSFFEPEIEPGNKELVW</sequence>
<accession>A0A0C9Z5V2</accession>
<reference evidence="1 2" key="1">
    <citation type="submission" date="2014-04" db="EMBL/GenBank/DDBJ databases">
        <authorList>
            <consortium name="DOE Joint Genome Institute"/>
            <person name="Kuo A."/>
            <person name="Ruytinx J."/>
            <person name="Rineau F."/>
            <person name="Colpaert J."/>
            <person name="Kohler A."/>
            <person name="Nagy L.G."/>
            <person name="Floudas D."/>
            <person name="Copeland A."/>
            <person name="Barry K.W."/>
            <person name="Cichocki N."/>
            <person name="Veneault-Fourrey C."/>
            <person name="LaButti K."/>
            <person name="Lindquist E.A."/>
            <person name="Lipzen A."/>
            <person name="Lundell T."/>
            <person name="Morin E."/>
            <person name="Murat C."/>
            <person name="Sun H."/>
            <person name="Tunlid A."/>
            <person name="Henrissat B."/>
            <person name="Grigoriev I.V."/>
            <person name="Hibbett D.S."/>
            <person name="Martin F."/>
            <person name="Nordberg H.P."/>
            <person name="Cantor M.N."/>
            <person name="Hua S.X."/>
        </authorList>
    </citation>
    <scope>NUCLEOTIDE SEQUENCE [LARGE SCALE GENOMIC DNA]</scope>
    <source>
        <strain evidence="1 2">UH-Slu-Lm8-n1</strain>
    </source>
</reference>
<dbReference type="InParanoid" id="A0A0C9Z5V2"/>
<keyword evidence="2" id="KW-1185">Reference proteome</keyword>
<dbReference type="OrthoDB" id="10537384at2759"/>
<dbReference type="HOGENOM" id="CLU_2251846_0_0_1"/>
<dbReference type="Proteomes" id="UP000054485">
    <property type="component" value="Unassembled WGS sequence"/>
</dbReference>